<dbReference type="EMBL" id="CP039852">
    <property type="protein sequence ID" value="QCZ93767.1"/>
    <property type="molecule type" value="Genomic_DNA"/>
</dbReference>
<feature type="domain" description="CHK kinase-like" evidence="1">
    <location>
        <begin position="113"/>
        <end position="279"/>
    </location>
</feature>
<dbReference type="SMART" id="SM00587">
    <property type="entry name" value="CHK"/>
    <property type="match status" value="1"/>
</dbReference>
<dbReference type="PANTHER" id="PTHR11012:SF30">
    <property type="entry name" value="PROTEIN KINASE-LIKE DOMAIN-CONTAINING"/>
    <property type="match status" value="1"/>
</dbReference>
<dbReference type="OrthoDB" id="9769860at2"/>
<dbReference type="Pfam" id="PF01636">
    <property type="entry name" value="APH"/>
    <property type="match status" value="1"/>
</dbReference>
<dbReference type="Gene3D" id="3.90.1200.10">
    <property type="match status" value="1"/>
</dbReference>
<dbReference type="AlphaFoldDB" id="A0A5B7YDH6"/>
<evidence type="ECO:0000313" key="3">
    <source>
        <dbReference type="Proteomes" id="UP000304912"/>
    </source>
</evidence>
<protein>
    <submittedName>
        <fullName evidence="2">DUF1679 domain-containing protein</fullName>
    </submittedName>
</protein>
<sequence>MTSTVEPVFKSWVKSRLQDPDVEAFSLLQTLWSGYGQCFRFFSPKLNRNLVAKAVQPPETINHPKGWNNDISHQRKLTSYQVERHFYKHVRASLMLPAPELIAEDQHDEALLLIMSDLDSQGFDQRHETLTFEQAQTVLRYLAAFHATFLVLKNDTVSECAGLWPRGTYWHLATRQQELNAMPDSALKQKAAAIDKLLADCPYQTIVHGDAKVANFCFKARTCQNGSVAAVDFQYPGSGVGVQDVAYFIGSALNEDDQATATGTCLDIYFEALKRALRDSSTPPAVIPDDVEESWRYLYPIACADFQRFLEGWSPGHWKLNATLEALTKQALDTLPC</sequence>
<name>A0A5B7YDH6_9ALTE</name>
<dbReference type="RefSeq" id="WP_139756510.1">
    <property type="nucleotide sequence ID" value="NZ_CP039852.1"/>
</dbReference>
<dbReference type="KEGG" id="salk:FBQ74_09805"/>
<proteinExistence type="predicted"/>
<evidence type="ECO:0000259" key="1">
    <source>
        <dbReference type="SMART" id="SM00587"/>
    </source>
</evidence>
<dbReference type="Proteomes" id="UP000304912">
    <property type="component" value="Chromosome"/>
</dbReference>
<accession>A0A5B7YDH6</accession>
<dbReference type="InterPro" id="IPR002575">
    <property type="entry name" value="Aminoglycoside_PTrfase"/>
</dbReference>
<reference evidence="2 3" key="1">
    <citation type="submission" date="2019-04" db="EMBL/GenBank/DDBJ databases">
        <title>Salinimonas iocasae sp. nov., a halophilic bacterium isolated from the outer tube casing of tubeworms in Okinawa Trough.</title>
        <authorList>
            <person name="Zhang H."/>
            <person name="Wang H."/>
            <person name="Li C."/>
        </authorList>
    </citation>
    <scope>NUCLEOTIDE SEQUENCE [LARGE SCALE GENOMIC DNA]</scope>
    <source>
        <strain evidence="2 3">KX18D6</strain>
    </source>
</reference>
<dbReference type="PANTHER" id="PTHR11012">
    <property type="entry name" value="PROTEIN KINASE-LIKE DOMAIN-CONTAINING"/>
    <property type="match status" value="1"/>
</dbReference>
<organism evidence="2 3">
    <name type="scientific">Salinimonas iocasae</name>
    <dbReference type="NCBI Taxonomy" id="2572577"/>
    <lineage>
        <taxon>Bacteria</taxon>
        <taxon>Pseudomonadati</taxon>
        <taxon>Pseudomonadota</taxon>
        <taxon>Gammaproteobacteria</taxon>
        <taxon>Alteromonadales</taxon>
        <taxon>Alteromonadaceae</taxon>
        <taxon>Alteromonas/Salinimonas group</taxon>
        <taxon>Salinimonas</taxon>
    </lineage>
</organism>
<dbReference type="InterPro" id="IPR011009">
    <property type="entry name" value="Kinase-like_dom_sf"/>
</dbReference>
<dbReference type="InterPro" id="IPR015897">
    <property type="entry name" value="CHK_kinase-like"/>
</dbReference>
<gene>
    <name evidence="2" type="ORF">FBQ74_09805</name>
</gene>
<dbReference type="SUPFAM" id="SSF56112">
    <property type="entry name" value="Protein kinase-like (PK-like)"/>
    <property type="match status" value="1"/>
</dbReference>
<evidence type="ECO:0000313" key="2">
    <source>
        <dbReference type="EMBL" id="QCZ93767.1"/>
    </source>
</evidence>
<keyword evidence="3" id="KW-1185">Reference proteome</keyword>